<reference evidence="2" key="1">
    <citation type="submission" date="2020-08" db="EMBL/GenBank/DDBJ databases">
        <title>Multicomponent nature underlies the extraordinary mechanical properties of spider dragline silk.</title>
        <authorList>
            <person name="Kono N."/>
            <person name="Nakamura H."/>
            <person name="Mori M."/>
            <person name="Yoshida Y."/>
            <person name="Ohtoshi R."/>
            <person name="Malay A.D."/>
            <person name="Moran D.A.P."/>
            <person name="Tomita M."/>
            <person name="Numata K."/>
            <person name="Arakawa K."/>
        </authorList>
    </citation>
    <scope>NUCLEOTIDE SEQUENCE</scope>
</reference>
<evidence type="ECO:0000313" key="3">
    <source>
        <dbReference type="Proteomes" id="UP000887013"/>
    </source>
</evidence>
<evidence type="ECO:0000313" key="2">
    <source>
        <dbReference type="EMBL" id="GFS28739.1"/>
    </source>
</evidence>
<comment type="caution">
    <text evidence="2">The sequence shown here is derived from an EMBL/GenBank/DDBJ whole genome shotgun (WGS) entry which is preliminary data.</text>
</comment>
<dbReference type="Proteomes" id="UP000887013">
    <property type="component" value="Unassembled WGS sequence"/>
</dbReference>
<dbReference type="EMBL" id="BMAW01087261">
    <property type="protein sequence ID" value="GFS28739.1"/>
    <property type="molecule type" value="Genomic_DNA"/>
</dbReference>
<keyword evidence="1" id="KW-0472">Membrane</keyword>
<sequence>MNHVTLPRNHLGTPDGVTLDCTKGGKASWQAWLDYTVPPIFIILAHLLVLELRNCISKLVRYAGELPLRNCAFYRTCPSICLKRNNYLIVGNINQ</sequence>
<dbReference type="AlphaFoldDB" id="A0A8X6I2W8"/>
<keyword evidence="3" id="KW-1185">Reference proteome</keyword>
<proteinExistence type="predicted"/>
<keyword evidence="1" id="KW-1133">Transmembrane helix</keyword>
<organism evidence="2 3">
    <name type="scientific">Nephila pilipes</name>
    <name type="common">Giant wood spider</name>
    <name type="synonym">Nephila maculata</name>
    <dbReference type="NCBI Taxonomy" id="299642"/>
    <lineage>
        <taxon>Eukaryota</taxon>
        <taxon>Metazoa</taxon>
        <taxon>Ecdysozoa</taxon>
        <taxon>Arthropoda</taxon>
        <taxon>Chelicerata</taxon>
        <taxon>Arachnida</taxon>
        <taxon>Araneae</taxon>
        <taxon>Araneomorphae</taxon>
        <taxon>Entelegynae</taxon>
        <taxon>Araneoidea</taxon>
        <taxon>Nephilidae</taxon>
        <taxon>Nephila</taxon>
    </lineage>
</organism>
<feature type="transmembrane region" description="Helical" evidence="1">
    <location>
        <begin position="35"/>
        <end position="52"/>
    </location>
</feature>
<protein>
    <submittedName>
        <fullName evidence="2">Uncharacterized protein</fullName>
    </submittedName>
</protein>
<accession>A0A8X6I2W8</accession>
<evidence type="ECO:0000256" key="1">
    <source>
        <dbReference type="SAM" id="Phobius"/>
    </source>
</evidence>
<name>A0A8X6I2W8_NEPPI</name>
<gene>
    <name evidence="2" type="ORF">NPIL_208551</name>
</gene>
<keyword evidence="1" id="KW-0812">Transmembrane</keyword>